<dbReference type="PROSITE" id="PS51318">
    <property type="entry name" value="TAT"/>
    <property type="match status" value="1"/>
</dbReference>
<evidence type="ECO:0000313" key="9">
    <source>
        <dbReference type="EMBL" id="KAL3773455.1"/>
    </source>
</evidence>
<evidence type="ECO:0000256" key="6">
    <source>
        <dbReference type="ARBA" id="ARBA00023049"/>
    </source>
</evidence>
<dbReference type="Pfam" id="PF00675">
    <property type="entry name" value="Peptidase_M16"/>
    <property type="match status" value="1"/>
</dbReference>
<evidence type="ECO:0000256" key="1">
    <source>
        <dbReference type="ARBA" id="ARBA00007261"/>
    </source>
</evidence>
<dbReference type="InterPro" id="IPR011249">
    <property type="entry name" value="Metalloenz_LuxS/M16"/>
</dbReference>
<evidence type="ECO:0000256" key="4">
    <source>
        <dbReference type="ARBA" id="ARBA00022801"/>
    </source>
</evidence>
<dbReference type="Proteomes" id="UP001530315">
    <property type="component" value="Unassembled WGS sequence"/>
</dbReference>
<keyword evidence="10" id="KW-1185">Reference proteome</keyword>
<dbReference type="InterPro" id="IPR050626">
    <property type="entry name" value="Peptidase_M16"/>
</dbReference>
<feature type="region of interest" description="Disordered" evidence="7">
    <location>
        <begin position="1"/>
        <end position="23"/>
    </location>
</feature>
<dbReference type="EMBL" id="JALLAZ020001530">
    <property type="protein sequence ID" value="KAL3773455.1"/>
    <property type="molecule type" value="Genomic_DNA"/>
</dbReference>
<dbReference type="PANTHER" id="PTHR43690:SF18">
    <property type="entry name" value="INSULIN-DEGRADING ENZYME-RELATED"/>
    <property type="match status" value="1"/>
</dbReference>
<dbReference type="GO" id="GO:0046872">
    <property type="term" value="F:metal ion binding"/>
    <property type="evidence" value="ECO:0007669"/>
    <property type="project" value="UniProtKB-KW"/>
</dbReference>
<name>A0ABD3NBP9_9STRA</name>
<dbReference type="GO" id="GO:0008237">
    <property type="term" value="F:metallopeptidase activity"/>
    <property type="evidence" value="ECO:0007669"/>
    <property type="project" value="UniProtKB-KW"/>
</dbReference>
<organism evidence="9 10">
    <name type="scientific">Stephanodiscus triporus</name>
    <dbReference type="NCBI Taxonomy" id="2934178"/>
    <lineage>
        <taxon>Eukaryota</taxon>
        <taxon>Sar</taxon>
        <taxon>Stramenopiles</taxon>
        <taxon>Ochrophyta</taxon>
        <taxon>Bacillariophyta</taxon>
        <taxon>Coscinodiscophyceae</taxon>
        <taxon>Thalassiosirophycidae</taxon>
        <taxon>Stephanodiscales</taxon>
        <taxon>Stephanodiscaceae</taxon>
        <taxon>Stephanodiscus</taxon>
    </lineage>
</organism>
<gene>
    <name evidence="9" type="ORF">ACHAW5_003660</name>
</gene>
<keyword evidence="5" id="KW-0862">Zinc</keyword>
<comment type="caution">
    <text evidence="9">The sequence shown here is derived from an EMBL/GenBank/DDBJ whole genome shotgun (WGS) entry which is preliminary data.</text>
</comment>
<evidence type="ECO:0000256" key="3">
    <source>
        <dbReference type="ARBA" id="ARBA00022723"/>
    </source>
</evidence>
<evidence type="ECO:0000256" key="5">
    <source>
        <dbReference type="ARBA" id="ARBA00022833"/>
    </source>
</evidence>
<dbReference type="InterPro" id="IPR011765">
    <property type="entry name" value="Pept_M16_N"/>
</dbReference>
<evidence type="ECO:0000256" key="2">
    <source>
        <dbReference type="ARBA" id="ARBA00022670"/>
    </source>
</evidence>
<evidence type="ECO:0000313" key="10">
    <source>
        <dbReference type="Proteomes" id="UP001530315"/>
    </source>
</evidence>
<proteinExistence type="inferred from homology"/>
<keyword evidence="2" id="KW-0645">Protease</keyword>
<dbReference type="Gene3D" id="3.30.830.10">
    <property type="entry name" value="Metalloenzyme, LuxS/M16 peptidase-like"/>
    <property type="match status" value="3"/>
</dbReference>
<dbReference type="InterPro" id="IPR006311">
    <property type="entry name" value="TAT_signal"/>
</dbReference>
<keyword evidence="4" id="KW-0378">Hydrolase</keyword>
<sequence>MTTTTTFASPSSRSHSRTSTSYNNTANDNDYGCDVCNIAAFDELNSSIPTHVSRRKFIRLSTATTIAGSSSFSTYPSTPAQAIDDADSLFAPDKKKIIAFGGPLPPFSTTRTYRNIVLSNGLKVVLVKDLLVQRSSVALSIDGAGQFSEPEDVPGLAHLMEHIVLSSTRFSGKNILERKARSLWNNDQGKRNNVISSVEEAFEDWLSENDGDSNAFTAPGFVCFHFTGPHEILPEGLERFSRLFSLDEVENTIANGVIPREIGRVADELDRTSDASRAFYFLKKSINPDHPFARFSAGSKTTLQTIPAEKGINVASRLLSFFRDHYLASKATLVVVGRDDLSFLDRWISPFSNAMSQKVSLGGRSFHKPPFPDPMINRGMTNRQAIILRSKDDVQMDENLQTLCMEWPLALVYDGTRQAPRQTTITAHAVGFVLTQIISRRGPGSLRFFLEKYGWAPNVGSKGLPRISFPVDVDGFQILRMEIGLTLDGFSNRSAVVSAVFESIRKVIETPLQLDLIKQYLVTGLVHGYLFAPRPPDAIALAVDSIRFGIGGTSGIASNEFNWYLMPSPEDEESVTRMRQVVTDTLKIMSDESCPLVSFRASPLAVFEFSGGIVDQTISTPPVFSPWKKEPITGARYLVETRANGALSYFKSLSWFAATFDGEELSPPYLNPLIPTNIRSPRLIIERQVAWRGSRYFYLDDASDELARTSGRNLKLTNGGSWRELQTSGLSDGGSNWKLWQIPPGKIGFIGLPVPVRPPEPSVECAFVVQLLSSLPATFTSSQLAFANLWLSSFDDEVLDLAELGAIVGIAYETSFNTAGLRICFRGVSQTLPSYVRRFCRRLVQHHVKLFDGSTKISESLHQHAISKQIIDTVWQVTEKEVAEQGLSFLRCTSGGILVAQGDVLPDESLTLLADLQYVFRDYGLADNFSGLVIQAFLEAKGLVTVSITRHFSDIRCMWKDSARRMTIGRVGVKDGIAVSILADGRKNATFSIFTDHKL</sequence>
<keyword evidence="3" id="KW-0479">Metal-binding</keyword>
<protein>
    <recommendedName>
        <fullName evidence="8">Peptidase M16 N-terminal domain-containing protein</fullName>
    </recommendedName>
</protein>
<comment type="similarity">
    <text evidence="1">Belongs to the peptidase M16 family.</text>
</comment>
<evidence type="ECO:0000256" key="7">
    <source>
        <dbReference type="SAM" id="MobiDB-lite"/>
    </source>
</evidence>
<dbReference type="PANTHER" id="PTHR43690">
    <property type="entry name" value="NARDILYSIN"/>
    <property type="match status" value="1"/>
</dbReference>
<dbReference type="SUPFAM" id="SSF63411">
    <property type="entry name" value="LuxS/MPP-like metallohydrolase"/>
    <property type="match status" value="2"/>
</dbReference>
<evidence type="ECO:0000259" key="8">
    <source>
        <dbReference type="Pfam" id="PF00675"/>
    </source>
</evidence>
<keyword evidence="6" id="KW-0482">Metalloprotease</keyword>
<feature type="compositionally biased region" description="Low complexity" evidence="7">
    <location>
        <begin position="9"/>
        <end position="21"/>
    </location>
</feature>
<feature type="domain" description="Peptidase M16 N-terminal" evidence="8">
    <location>
        <begin position="124"/>
        <end position="171"/>
    </location>
</feature>
<accession>A0ABD3NBP9</accession>
<reference evidence="9 10" key="1">
    <citation type="submission" date="2024-10" db="EMBL/GenBank/DDBJ databases">
        <title>Updated reference genomes for cyclostephanoid diatoms.</title>
        <authorList>
            <person name="Roberts W.R."/>
            <person name="Alverson A.J."/>
        </authorList>
    </citation>
    <scope>NUCLEOTIDE SEQUENCE [LARGE SCALE GENOMIC DNA]</scope>
    <source>
        <strain evidence="9 10">AJA276-08</strain>
    </source>
</reference>
<dbReference type="AlphaFoldDB" id="A0ABD3NBP9"/>
<dbReference type="GO" id="GO:0006508">
    <property type="term" value="P:proteolysis"/>
    <property type="evidence" value="ECO:0007669"/>
    <property type="project" value="UniProtKB-KW"/>
</dbReference>